<dbReference type="InterPro" id="IPR006076">
    <property type="entry name" value="FAD-dep_OxRdtase"/>
</dbReference>
<dbReference type="Gene3D" id="3.30.9.10">
    <property type="entry name" value="D-Amino Acid Oxidase, subunit A, domain 2"/>
    <property type="match status" value="1"/>
</dbReference>
<sequence length="467" mass="50369">MQNQMNFGASMPVENPTEAFWQSEPDPLISNYRSTNFPTEADVVVIGSGLTGAFIAHRLLSSDSPSKPKSVVILEARTAASGATGRNGGHIKPDCYRGFTSYSIVHGSEVAKAQCTFEAVNYRETVAYIKENGLAEEIDLVQYRSADVFCSEKSWQAGLAAYKGFKEAGGDVSEIVVFEKAEAEEKLRVSNCYGAITYPAASLWPWKLAIAVLKKGIDLGLQLHTNTPVTGVSAADGSSGRCKVTTSRGDIMASKVIHATNGYSPHLLPELEGRIIPLKGHVSAIVPPPAYDEQPLSTSFAFVDDEDYDYLIQRPGPKKYLIWGGGEIAHPEGLTGGFGDCDDSTNVAEVQAYIQKAPARIFKGWEESTKASSSGGSSAPMAAFAWSGVMGLSKDLLPFAGELPGKPGQYLCGGYHGHGMARIFLTCKGFSEWFLGEKIDSRVPAPYFDLKGRLKEPIDMELMEHIA</sequence>
<dbReference type="SUPFAM" id="SSF51905">
    <property type="entry name" value="FAD/NAD(P)-binding domain"/>
    <property type="match status" value="1"/>
</dbReference>
<feature type="domain" description="FAD dependent oxidoreductase" evidence="1">
    <location>
        <begin position="42"/>
        <end position="429"/>
    </location>
</feature>
<dbReference type="Pfam" id="PF01266">
    <property type="entry name" value="DAO"/>
    <property type="match status" value="1"/>
</dbReference>
<reference evidence="2 3" key="1">
    <citation type="journal article" date="2024" name="IMA Fungus">
        <title>Apiospora arundinis, a panoply of carbohydrate-active enzymes and secondary metabolites.</title>
        <authorList>
            <person name="Sorensen T."/>
            <person name="Petersen C."/>
            <person name="Muurmann A.T."/>
            <person name="Christiansen J.V."/>
            <person name="Brundto M.L."/>
            <person name="Overgaard C.K."/>
            <person name="Boysen A.T."/>
            <person name="Wollenberg R.D."/>
            <person name="Larsen T.O."/>
            <person name="Sorensen J.L."/>
            <person name="Nielsen K.L."/>
            <person name="Sondergaard T.E."/>
        </authorList>
    </citation>
    <scope>NUCLEOTIDE SEQUENCE [LARGE SCALE GENOMIC DNA]</scope>
    <source>
        <strain evidence="2 3">AAU 773</strain>
    </source>
</reference>
<protein>
    <submittedName>
        <fullName evidence="2">FAD dependent oxidoreductase</fullName>
    </submittedName>
</protein>
<evidence type="ECO:0000313" key="2">
    <source>
        <dbReference type="EMBL" id="KAK8868977.1"/>
    </source>
</evidence>
<name>A0ABR2IWG4_9PEZI</name>
<dbReference type="Proteomes" id="UP001390339">
    <property type="component" value="Unassembled WGS sequence"/>
</dbReference>
<gene>
    <name evidence="2" type="ORF">PGQ11_007555</name>
</gene>
<dbReference type="Gene3D" id="3.50.50.60">
    <property type="entry name" value="FAD/NAD(P)-binding domain"/>
    <property type="match status" value="1"/>
</dbReference>
<dbReference type="PANTHER" id="PTHR13847">
    <property type="entry name" value="SARCOSINE DEHYDROGENASE-RELATED"/>
    <property type="match status" value="1"/>
</dbReference>
<dbReference type="PANTHER" id="PTHR13847:SF260">
    <property type="entry name" value="FAD DEPENDENT OXIDOREDUCTASE DOMAIN-CONTAINING PROTEIN"/>
    <property type="match status" value="1"/>
</dbReference>
<comment type="caution">
    <text evidence="2">The sequence shown here is derived from an EMBL/GenBank/DDBJ whole genome shotgun (WGS) entry which is preliminary data.</text>
</comment>
<dbReference type="InterPro" id="IPR036188">
    <property type="entry name" value="FAD/NAD-bd_sf"/>
</dbReference>
<accession>A0ABR2IWG4</accession>
<keyword evidence="3" id="KW-1185">Reference proteome</keyword>
<evidence type="ECO:0000259" key="1">
    <source>
        <dbReference type="Pfam" id="PF01266"/>
    </source>
</evidence>
<proteinExistence type="predicted"/>
<dbReference type="EMBL" id="JAPCWZ010000004">
    <property type="protein sequence ID" value="KAK8868977.1"/>
    <property type="molecule type" value="Genomic_DNA"/>
</dbReference>
<organism evidence="2 3">
    <name type="scientific">Apiospora arundinis</name>
    <dbReference type="NCBI Taxonomy" id="335852"/>
    <lineage>
        <taxon>Eukaryota</taxon>
        <taxon>Fungi</taxon>
        <taxon>Dikarya</taxon>
        <taxon>Ascomycota</taxon>
        <taxon>Pezizomycotina</taxon>
        <taxon>Sordariomycetes</taxon>
        <taxon>Xylariomycetidae</taxon>
        <taxon>Amphisphaeriales</taxon>
        <taxon>Apiosporaceae</taxon>
        <taxon>Apiospora</taxon>
    </lineage>
</organism>
<evidence type="ECO:0000313" key="3">
    <source>
        <dbReference type="Proteomes" id="UP001390339"/>
    </source>
</evidence>